<sequence>MSGRRGRRRERGDDDVGGIPLGLLAVHAIAWALAHPWRALRSLLRPIKALGRRVRGSLKSAAGLGYLIVWSRTADRRPTFEDVLRQEREERDPW</sequence>
<dbReference type="EMBL" id="FNFB01000041">
    <property type="protein sequence ID" value="SDM15025.1"/>
    <property type="molecule type" value="Genomic_DNA"/>
</dbReference>
<accession>A0A1G9QXQ3</accession>
<proteinExistence type="predicted"/>
<dbReference type="Proteomes" id="UP000198683">
    <property type="component" value="Unassembled WGS sequence"/>
</dbReference>
<evidence type="ECO:0000313" key="1">
    <source>
        <dbReference type="EMBL" id="SDM15025.1"/>
    </source>
</evidence>
<protein>
    <submittedName>
        <fullName evidence="1">Uncharacterized protein</fullName>
    </submittedName>
</protein>
<name>A0A1G9QXQ3_9ACTN</name>
<dbReference type="RefSeq" id="WP_090773729.1">
    <property type="nucleotide sequence ID" value="NZ_FNFB01000041.1"/>
</dbReference>
<evidence type="ECO:0000313" key="2">
    <source>
        <dbReference type="Proteomes" id="UP000198683"/>
    </source>
</evidence>
<dbReference type="AlphaFoldDB" id="A0A1G9QXQ3"/>
<reference evidence="1 2" key="1">
    <citation type="submission" date="2016-10" db="EMBL/GenBank/DDBJ databases">
        <authorList>
            <person name="de Groot N.N."/>
        </authorList>
    </citation>
    <scope>NUCLEOTIDE SEQUENCE [LARGE SCALE GENOMIC DNA]</scope>
    <source>
        <strain evidence="1 2">CGMCC 4.5681</strain>
    </source>
</reference>
<dbReference type="OrthoDB" id="3542661at2"/>
<organism evidence="1 2">
    <name type="scientific">Nonomuraea maritima</name>
    <dbReference type="NCBI Taxonomy" id="683260"/>
    <lineage>
        <taxon>Bacteria</taxon>
        <taxon>Bacillati</taxon>
        <taxon>Actinomycetota</taxon>
        <taxon>Actinomycetes</taxon>
        <taxon>Streptosporangiales</taxon>
        <taxon>Streptosporangiaceae</taxon>
        <taxon>Nonomuraea</taxon>
    </lineage>
</organism>
<gene>
    <name evidence="1" type="ORF">SAMN05421874_1419</name>
</gene>
<keyword evidence="2" id="KW-1185">Reference proteome</keyword>